<protein>
    <submittedName>
        <fullName evidence="3">DUF3048 domain-containing protein</fullName>
    </submittedName>
</protein>
<dbReference type="SUPFAM" id="SSF159774">
    <property type="entry name" value="YerB-like"/>
    <property type="match status" value="1"/>
</dbReference>
<dbReference type="Pfam" id="PF11258">
    <property type="entry name" value="DUF3048"/>
    <property type="match status" value="1"/>
</dbReference>
<proteinExistence type="predicted"/>
<evidence type="ECO:0000313" key="4">
    <source>
        <dbReference type="Proteomes" id="UP000530234"/>
    </source>
</evidence>
<evidence type="ECO:0000259" key="2">
    <source>
        <dbReference type="Pfam" id="PF17479"/>
    </source>
</evidence>
<dbReference type="InterPro" id="IPR035328">
    <property type="entry name" value="DUF3048_C"/>
</dbReference>
<dbReference type="InterPro" id="IPR023158">
    <property type="entry name" value="YerB-like_sf"/>
</dbReference>
<dbReference type="InterPro" id="IPR021416">
    <property type="entry name" value="DUF3048_N"/>
</dbReference>
<evidence type="ECO:0000313" key="3">
    <source>
        <dbReference type="EMBL" id="MBB0232795.1"/>
    </source>
</evidence>
<reference evidence="4" key="1">
    <citation type="submission" date="2019-10" db="EMBL/GenBank/DDBJ databases">
        <title>Streptomyces sp. nov., a novel actinobacterium isolated from alkaline environment.</title>
        <authorList>
            <person name="Golinska P."/>
        </authorList>
    </citation>
    <scope>NUCLEOTIDE SEQUENCE [LARGE SCALE GENOMIC DNA]</scope>
    <source>
        <strain evidence="4">DSM 42108</strain>
    </source>
</reference>
<comment type="caution">
    <text evidence="3">The sequence shown here is derived from an EMBL/GenBank/DDBJ whole genome shotgun (WGS) entry which is preliminary data.</text>
</comment>
<organism evidence="3 4">
    <name type="scientific">Streptomyces calidiresistens</name>
    <dbReference type="NCBI Taxonomy" id="1485586"/>
    <lineage>
        <taxon>Bacteria</taxon>
        <taxon>Bacillati</taxon>
        <taxon>Actinomycetota</taxon>
        <taxon>Actinomycetes</taxon>
        <taxon>Kitasatosporales</taxon>
        <taxon>Streptomycetaceae</taxon>
        <taxon>Streptomyces</taxon>
    </lineage>
</organism>
<gene>
    <name evidence="3" type="ORF">FOE67_25725</name>
</gene>
<accession>A0A7W3T8A1</accession>
<feature type="domain" description="DUF3048" evidence="2">
    <location>
        <begin position="188"/>
        <end position="300"/>
    </location>
</feature>
<dbReference type="Pfam" id="PF17479">
    <property type="entry name" value="DUF3048_C"/>
    <property type="match status" value="1"/>
</dbReference>
<feature type="domain" description="DUF3048" evidence="1">
    <location>
        <begin position="34"/>
        <end position="160"/>
    </location>
</feature>
<dbReference type="Proteomes" id="UP000530234">
    <property type="component" value="Unassembled WGS sequence"/>
</dbReference>
<dbReference type="EMBL" id="VKHS01001182">
    <property type="protein sequence ID" value="MBB0232795.1"/>
    <property type="molecule type" value="Genomic_DNA"/>
</dbReference>
<sequence>MALCLPLALLPACGLEPANGGDGTSPFTGVEGPDGPVLAVKVDNVAPARPHTGLEDAAIVYVEEVEAGLTRLVAVYSGTLPDRVGPVRSVRESDLELLAQFDRPALGFSGARSALLPEIYGAPLHAVAPEDAPEAFERDVDRIAPHNLYLDPEAVLEAAGDDVSASRDIGFRFGDPPPGGEPTDEYTVSFPSAAVGFRWSEARERWEVSFDGQPAGSTAGGTLGAATAVVQYVTVRPSEYADRGGYVTPYTETVGDGPVVVLRDGRAYTGEWSRPSAGGGTRFTDGEGNRITFAPGPVWVVLAPAGEG</sequence>
<evidence type="ECO:0000259" key="1">
    <source>
        <dbReference type="Pfam" id="PF11258"/>
    </source>
</evidence>
<dbReference type="Gene3D" id="3.50.90.10">
    <property type="entry name" value="YerB-like"/>
    <property type="match status" value="1"/>
</dbReference>
<name>A0A7W3T8A1_9ACTN</name>
<keyword evidence="4" id="KW-1185">Reference proteome</keyword>
<dbReference type="AlphaFoldDB" id="A0A7W3T8A1"/>